<dbReference type="Gene3D" id="2.60.40.1190">
    <property type="match status" value="1"/>
</dbReference>
<feature type="compositionally biased region" description="Basic and acidic residues" evidence="1">
    <location>
        <begin position="272"/>
        <end position="287"/>
    </location>
</feature>
<dbReference type="AlphaFoldDB" id="A0AAE3K464"/>
<dbReference type="EMBL" id="JALEMU010000061">
    <property type="protein sequence ID" value="MCI5755403.1"/>
    <property type="molecule type" value="Genomic_DNA"/>
</dbReference>
<feature type="transmembrane region" description="Helical" evidence="2">
    <location>
        <begin position="317"/>
        <end position="339"/>
    </location>
</feature>
<dbReference type="InterPro" id="IPR010502">
    <property type="entry name" value="Carb-bd_dom_fam9"/>
</dbReference>
<name>A0AAE3K464_9BACT</name>
<dbReference type="GO" id="GO:0030246">
    <property type="term" value="F:carbohydrate binding"/>
    <property type="evidence" value="ECO:0007669"/>
    <property type="project" value="InterPro"/>
</dbReference>
<keyword evidence="2" id="KW-0472">Membrane</keyword>
<dbReference type="GO" id="GO:0016052">
    <property type="term" value="P:carbohydrate catabolic process"/>
    <property type="evidence" value="ECO:0007669"/>
    <property type="project" value="InterPro"/>
</dbReference>
<evidence type="ECO:0000313" key="5">
    <source>
        <dbReference type="EMBL" id="MCI5755403.1"/>
    </source>
</evidence>
<gene>
    <name evidence="5" type="ORF">MR241_03825</name>
</gene>
<reference evidence="5 6" key="1">
    <citation type="submission" date="2022-03" db="EMBL/GenBank/DDBJ databases">
        <title>Metagenome-assembled genomes from swine fecal metagenomes.</title>
        <authorList>
            <person name="Holman D.B."/>
            <person name="Kommadath A."/>
        </authorList>
    </citation>
    <scope>NUCLEOTIDE SEQUENCE [LARGE SCALE GENOMIC DNA]</scope>
    <source>
        <strain evidence="5">SUG147</strain>
    </source>
</reference>
<evidence type="ECO:0000256" key="1">
    <source>
        <dbReference type="SAM" id="MobiDB-lite"/>
    </source>
</evidence>
<feature type="chain" id="PRO_5042042885" description="Carbohydrate-binding domain-containing protein" evidence="3">
    <location>
        <begin position="27"/>
        <end position="347"/>
    </location>
</feature>
<evidence type="ECO:0000256" key="2">
    <source>
        <dbReference type="SAM" id="Phobius"/>
    </source>
</evidence>
<feature type="region of interest" description="Disordered" evidence="1">
    <location>
        <begin position="256"/>
        <end position="313"/>
    </location>
</feature>
<keyword evidence="2" id="KW-0812">Transmembrane</keyword>
<evidence type="ECO:0000313" key="6">
    <source>
        <dbReference type="Proteomes" id="UP001139365"/>
    </source>
</evidence>
<keyword evidence="2" id="KW-1133">Transmembrane helix</keyword>
<feature type="signal peptide" evidence="3">
    <location>
        <begin position="1"/>
        <end position="26"/>
    </location>
</feature>
<dbReference type="Proteomes" id="UP001139365">
    <property type="component" value="Unassembled WGS sequence"/>
</dbReference>
<dbReference type="SUPFAM" id="SSF49344">
    <property type="entry name" value="CBD9-like"/>
    <property type="match status" value="1"/>
</dbReference>
<sequence>MKKLLPVLLAAGMILSMFVLPTSAEAGSDGKTEVVKAETPPTIDGEIDEMWEFANEVYVAKFGSNIYPATSTEKAHRKNPVATAKVRFMWDKTHIYALARVFDRTPNGSASKANPEDCDIDSVDFQISENNDENASMRDDTVGKDNKLPGNGIFNVNINGKVTGWGGVWFADNGSEKVVGAAKKTDYGYIIEIAIPLQTMTATEGDIIGMEIQVNDNQNGTGRTAIRQWSCDECLGHSNTKYLGKLDLAKASTTKVPFEDETDIQTETEPVSTKKPETSPKNTDKPDSTSAPAGTSAPGDTSGKTTGTVPADKDSNAGVIAAVAVIAVAVIAVVAVIIVKKNREKTE</sequence>
<keyword evidence="3" id="KW-0732">Signal</keyword>
<feature type="domain" description="Carbohydrate-binding" evidence="4">
    <location>
        <begin position="43"/>
        <end position="249"/>
    </location>
</feature>
<dbReference type="Pfam" id="PF06452">
    <property type="entry name" value="CBM9_1"/>
    <property type="match status" value="1"/>
</dbReference>
<proteinExistence type="predicted"/>
<organism evidence="5 6">
    <name type="scientific">Candidatus Colimorpha enterica</name>
    <dbReference type="NCBI Taxonomy" id="3083063"/>
    <lineage>
        <taxon>Bacteria</taxon>
        <taxon>Pseudomonadati</taxon>
        <taxon>Bacteroidota</taxon>
        <taxon>Bacteroidia</taxon>
        <taxon>Bacteroidales</taxon>
        <taxon>Candidatus Colimorpha</taxon>
    </lineage>
</organism>
<evidence type="ECO:0000259" key="4">
    <source>
        <dbReference type="Pfam" id="PF06452"/>
    </source>
</evidence>
<protein>
    <recommendedName>
        <fullName evidence="4">Carbohydrate-binding domain-containing protein</fullName>
    </recommendedName>
</protein>
<comment type="caution">
    <text evidence="5">The sequence shown here is derived from an EMBL/GenBank/DDBJ whole genome shotgun (WGS) entry which is preliminary data.</text>
</comment>
<feature type="compositionally biased region" description="Polar residues" evidence="1">
    <location>
        <begin position="288"/>
        <end position="308"/>
    </location>
</feature>
<accession>A0AAE3K464</accession>
<dbReference type="GO" id="GO:0004553">
    <property type="term" value="F:hydrolase activity, hydrolyzing O-glycosyl compounds"/>
    <property type="evidence" value="ECO:0007669"/>
    <property type="project" value="InterPro"/>
</dbReference>
<evidence type="ECO:0000256" key="3">
    <source>
        <dbReference type="SAM" id="SignalP"/>
    </source>
</evidence>